<protein>
    <submittedName>
        <fullName evidence="2">Uncharacterized protein</fullName>
    </submittedName>
</protein>
<evidence type="ECO:0000313" key="3">
    <source>
        <dbReference type="Proteomes" id="UP000037923"/>
    </source>
</evidence>
<dbReference type="PANTHER" id="PTHR31152">
    <property type="entry name" value="PLAC8 FAMILY PROTEIN"/>
    <property type="match status" value="1"/>
</dbReference>
<dbReference type="GeneID" id="26908346"/>
<dbReference type="RefSeq" id="XP_015654315.1">
    <property type="nucleotide sequence ID" value="XM_015806920.1"/>
</dbReference>
<feature type="region of interest" description="Disordered" evidence="1">
    <location>
        <begin position="1"/>
        <end position="24"/>
    </location>
</feature>
<feature type="compositionally biased region" description="Low complexity" evidence="1">
    <location>
        <begin position="98"/>
        <end position="118"/>
    </location>
</feature>
<feature type="region of interest" description="Disordered" evidence="1">
    <location>
        <begin position="59"/>
        <end position="80"/>
    </location>
</feature>
<dbReference type="PANTHER" id="PTHR31152:SF1">
    <property type="entry name" value="PLAC8 FAMILY PROTEIN"/>
    <property type="match status" value="1"/>
</dbReference>
<sequence length="369" mass="40829">MDNNGNGNMNNSVGGYVPAQQGGEGGAGTDQNYYYYYEMPDGSIGYITADEYNQMYTPSEQRGAGEAGPQPAGYVEPTYGQGTAYAPAQEQYVDPSQLNANNSNYYNSNNNSALNNNKNSTNIYYSEDSRNAYYGNASTAAAPQRAAPWQPSPQQQPAYPQQVVYTMPQGAQQANGEAAEAMTAAPQPALPHETASGGWYAPPPTFATMRDWKGEQKWYTSLARSCCNEPCFCLGACLAPWCVVAAHRKRLLEKDYTKYRCCAGVCGRGDACECCGDCPRCNLFWEVLLCLPCACHANRYMLMQRYNLKKSCWDSTVLGLGCFCAPCHWCGECTCWFPESMWDWLYVVLYACMLTQHHRELDAHEKAGV</sequence>
<organism evidence="2 3">
    <name type="scientific">Leptomonas pyrrhocoris</name>
    <name type="common">Firebug parasite</name>
    <dbReference type="NCBI Taxonomy" id="157538"/>
    <lineage>
        <taxon>Eukaryota</taxon>
        <taxon>Discoba</taxon>
        <taxon>Euglenozoa</taxon>
        <taxon>Kinetoplastea</taxon>
        <taxon>Metakinetoplastina</taxon>
        <taxon>Trypanosomatida</taxon>
        <taxon>Trypanosomatidae</taxon>
        <taxon>Leishmaniinae</taxon>
        <taxon>Leptomonas</taxon>
    </lineage>
</organism>
<feature type="region of interest" description="Disordered" evidence="1">
    <location>
        <begin position="97"/>
        <end position="118"/>
    </location>
</feature>
<gene>
    <name evidence="2" type="ORF">ABB37_08061</name>
</gene>
<feature type="compositionally biased region" description="Low complexity" evidence="1">
    <location>
        <begin position="1"/>
        <end position="15"/>
    </location>
</feature>
<keyword evidence="3" id="KW-1185">Reference proteome</keyword>
<dbReference type="Proteomes" id="UP000037923">
    <property type="component" value="Unassembled WGS sequence"/>
</dbReference>
<dbReference type="OrthoDB" id="250099at2759"/>
<accession>A0A0M9FU32</accession>
<dbReference type="AlphaFoldDB" id="A0A0M9FU32"/>
<name>A0A0M9FU32_LEPPY</name>
<evidence type="ECO:0000256" key="1">
    <source>
        <dbReference type="SAM" id="MobiDB-lite"/>
    </source>
</evidence>
<dbReference type="EMBL" id="LGTL01000022">
    <property type="protein sequence ID" value="KPA75877.1"/>
    <property type="molecule type" value="Genomic_DNA"/>
</dbReference>
<dbReference type="OMA" id="TPGKDHE"/>
<proteinExistence type="predicted"/>
<comment type="caution">
    <text evidence="2">The sequence shown here is derived from an EMBL/GenBank/DDBJ whole genome shotgun (WGS) entry which is preliminary data.</text>
</comment>
<dbReference type="VEuPathDB" id="TriTrypDB:LpyrH10_22_0210"/>
<reference evidence="2 3" key="1">
    <citation type="submission" date="2015-07" db="EMBL/GenBank/DDBJ databases">
        <title>High-quality genome of monoxenous trypanosomatid Leptomonas pyrrhocoris.</title>
        <authorList>
            <person name="Flegontov P."/>
            <person name="Butenko A."/>
            <person name="Firsov S."/>
            <person name="Vlcek C."/>
            <person name="Logacheva M.D."/>
            <person name="Field M."/>
            <person name="Filatov D."/>
            <person name="Flegontova O."/>
            <person name="Gerasimov E."/>
            <person name="Jackson A.P."/>
            <person name="Kelly S."/>
            <person name="Opperdoes F."/>
            <person name="O'Reilly A."/>
            <person name="Votypka J."/>
            <person name="Yurchenko V."/>
            <person name="Lukes J."/>
        </authorList>
    </citation>
    <scope>NUCLEOTIDE SEQUENCE [LARGE SCALE GENOMIC DNA]</scope>
    <source>
        <strain evidence="2">H10</strain>
    </source>
</reference>
<dbReference type="EMBL" id="LGTL01000022">
    <property type="protein sequence ID" value="KPA75876.1"/>
    <property type="molecule type" value="Genomic_DNA"/>
</dbReference>
<evidence type="ECO:0000313" key="2">
    <source>
        <dbReference type="EMBL" id="KPA75876.1"/>
    </source>
</evidence>
<dbReference type="RefSeq" id="XP_015654316.1">
    <property type="nucleotide sequence ID" value="XM_015806921.1"/>
</dbReference>